<comment type="caution">
    <text evidence="2">The sequence shown here is derived from an EMBL/GenBank/DDBJ whole genome shotgun (WGS) entry which is preliminary data.</text>
</comment>
<feature type="transmembrane region" description="Helical" evidence="1">
    <location>
        <begin position="55"/>
        <end position="76"/>
    </location>
</feature>
<reference evidence="2 3" key="1">
    <citation type="submission" date="2013-11" db="EMBL/GenBank/DDBJ databases">
        <title>Metagenomic analysis of a methanogenic consortium involved in long chain n-alkane degradation.</title>
        <authorList>
            <person name="Davidova I.A."/>
            <person name="Callaghan A.V."/>
            <person name="Wawrik B."/>
            <person name="Pruitt S."/>
            <person name="Marks C."/>
            <person name="Duncan K.E."/>
            <person name="Suflita J.M."/>
        </authorList>
    </citation>
    <scope>NUCLEOTIDE SEQUENCE [LARGE SCALE GENOMIC DNA]</scope>
    <source>
        <strain evidence="2 3">SPR</strain>
    </source>
</reference>
<gene>
    <name evidence="2" type="ORF">X474_15545</name>
</gene>
<keyword evidence="3" id="KW-1185">Reference proteome</keyword>
<dbReference type="AlphaFoldDB" id="A0A0D2JUH5"/>
<keyword evidence="1" id="KW-1133">Transmembrane helix</keyword>
<sequence length="94" mass="10320">MGLLLVQLVVKKGSAAIDPVTCGQATKNEIIGQTRDWAVVTSNGMFLTDTIRGSIMIYFFKFSCLILGIALARFILMEGRVLFAHQASKLLKKT</sequence>
<proteinExistence type="predicted"/>
<dbReference type="Proteomes" id="UP000032233">
    <property type="component" value="Unassembled WGS sequence"/>
</dbReference>
<dbReference type="EMBL" id="AZAC01000018">
    <property type="protein sequence ID" value="KIX13160.1"/>
    <property type="molecule type" value="Genomic_DNA"/>
</dbReference>
<accession>A0A0D2JUH5</accession>
<evidence type="ECO:0000313" key="3">
    <source>
        <dbReference type="Proteomes" id="UP000032233"/>
    </source>
</evidence>
<name>A0A0D2JUH5_9BACT</name>
<evidence type="ECO:0000313" key="2">
    <source>
        <dbReference type="EMBL" id="KIX13160.1"/>
    </source>
</evidence>
<evidence type="ECO:0000256" key="1">
    <source>
        <dbReference type="SAM" id="Phobius"/>
    </source>
</evidence>
<organism evidence="2 3">
    <name type="scientific">Dethiosulfatarculus sandiegensis</name>
    <dbReference type="NCBI Taxonomy" id="1429043"/>
    <lineage>
        <taxon>Bacteria</taxon>
        <taxon>Pseudomonadati</taxon>
        <taxon>Thermodesulfobacteriota</taxon>
        <taxon>Desulfarculia</taxon>
        <taxon>Desulfarculales</taxon>
        <taxon>Desulfarculaceae</taxon>
        <taxon>Dethiosulfatarculus</taxon>
    </lineage>
</organism>
<dbReference type="InParanoid" id="A0A0D2JUH5"/>
<protein>
    <submittedName>
        <fullName evidence="2">Uncharacterized protein</fullName>
    </submittedName>
</protein>
<keyword evidence="1" id="KW-0472">Membrane</keyword>
<keyword evidence="1" id="KW-0812">Transmembrane</keyword>